<evidence type="ECO:0000313" key="4">
    <source>
        <dbReference type="Proteomes" id="UP000765509"/>
    </source>
</evidence>
<proteinExistence type="predicted"/>
<dbReference type="InterPro" id="IPR012337">
    <property type="entry name" value="RNaseH-like_sf"/>
</dbReference>
<evidence type="ECO:0000259" key="2">
    <source>
        <dbReference type="PROSITE" id="PS50994"/>
    </source>
</evidence>
<keyword evidence="1" id="KW-0694">RNA-binding</keyword>
<dbReference type="PANTHER" id="PTHR37984:SF15">
    <property type="entry name" value="INTEGRASE CATALYTIC DOMAIN-CONTAINING PROTEIN"/>
    <property type="match status" value="1"/>
</dbReference>
<dbReference type="OrthoDB" id="2273864at2759"/>
<reference evidence="3" key="1">
    <citation type="submission" date="2021-03" db="EMBL/GenBank/DDBJ databases">
        <title>Draft genome sequence of rust myrtle Austropuccinia psidii MF-1, a brazilian biotype.</title>
        <authorList>
            <person name="Quecine M.C."/>
            <person name="Pachon D.M.R."/>
            <person name="Bonatelli M.L."/>
            <person name="Correr F.H."/>
            <person name="Franceschini L.M."/>
            <person name="Leite T.F."/>
            <person name="Margarido G.R.A."/>
            <person name="Almeida C.A."/>
            <person name="Ferrarezi J.A."/>
            <person name="Labate C.A."/>
        </authorList>
    </citation>
    <scope>NUCLEOTIDE SEQUENCE</scope>
    <source>
        <strain evidence="3">MF-1</strain>
    </source>
</reference>
<dbReference type="Gene3D" id="3.30.420.10">
    <property type="entry name" value="Ribonuclease H-like superfamily/Ribonuclease H"/>
    <property type="match status" value="1"/>
</dbReference>
<dbReference type="Proteomes" id="UP000765509">
    <property type="component" value="Unassembled WGS sequence"/>
</dbReference>
<comment type="caution">
    <text evidence="3">The sequence shown here is derived from an EMBL/GenBank/DDBJ whole genome shotgun (WGS) entry which is preliminary data.</text>
</comment>
<organism evidence="3 4">
    <name type="scientific">Austropuccinia psidii MF-1</name>
    <dbReference type="NCBI Taxonomy" id="1389203"/>
    <lineage>
        <taxon>Eukaryota</taxon>
        <taxon>Fungi</taxon>
        <taxon>Dikarya</taxon>
        <taxon>Basidiomycota</taxon>
        <taxon>Pucciniomycotina</taxon>
        <taxon>Pucciniomycetes</taxon>
        <taxon>Pucciniales</taxon>
        <taxon>Sphaerophragmiaceae</taxon>
        <taxon>Austropuccinia</taxon>
    </lineage>
</organism>
<evidence type="ECO:0000313" key="3">
    <source>
        <dbReference type="EMBL" id="MBW0545098.1"/>
    </source>
</evidence>
<gene>
    <name evidence="3" type="ORF">O181_084813</name>
</gene>
<feature type="domain" description="Integrase catalytic" evidence="2">
    <location>
        <begin position="1"/>
        <end position="116"/>
    </location>
</feature>
<accession>A0A9Q3FWB3</accession>
<name>A0A9Q3FWB3_9BASI</name>
<dbReference type="GO" id="GO:0015074">
    <property type="term" value="P:DNA integration"/>
    <property type="evidence" value="ECO:0007669"/>
    <property type="project" value="InterPro"/>
</dbReference>
<evidence type="ECO:0000256" key="1">
    <source>
        <dbReference type="ARBA" id="ARBA00022884"/>
    </source>
</evidence>
<dbReference type="SUPFAM" id="SSF53098">
    <property type="entry name" value="Ribonuclease H-like"/>
    <property type="match status" value="1"/>
</dbReference>
<dbReference type="AlphaFoldDB" id="A0A9Q3FWB3"/>
<dbReference type="PROSITE" id="PS50994">
    <property type="entry name" value="INTEGRASE"/>
    <property type="match status" value="1"/>
</dbReference>
<dbReference type="EMBL" id="AVOT02049971">
    <property type="protein sequence ID" value="MBW0545098.1"/>
    <property type="molecule type" value="Genomic_DNA"/>
</dbReference>
<dbReference type="InterPro" id="IPR050951">
    <property type="entry name" value="Retrovirus_Pol_polyprotein"/>
</dbReference>
<dbReference type="InterPro" id="IPR036397">
    <property type="entry name" value="RNaseH_sf"/>
</dbReference>
<dbReference type="InterPro" id="IPR001584">
    <property type="entry name" value="Integrase_cat-core"/>
</dbReference>
<dbReference type="GO" id="GO:0003723">
    <property type="term" value="F:RNA binding"/>
    <property type="evidence" value="ECO:0007669"/>
    <property type="project" value="UniProtKB-KW"/>
</dbReference>
<dbReference type="PANTHER" id="PTHR37984">
    <property type="entry name" value="PROTEIN CBG26694"/>
    <property type="match status" value="1"/>
</dbReference>
<dbReference type="GO" id="GO:0005634">
    <property type="term" value="C:nucleus"/>
    <property type="evidence" value="ECO:0007669"/>
    <property type="project" value="UniProtKB-ARBA"/>
</dbReference>
<keyword evidence="4" id="KW-1185">Reference proteome</keyword>
<sequence>MRWNRVISNTGLFENIISDGDTKFTSALWTTLHNLFWKKLSFSTSYRPQTDSLAERMIKTLEEMIRSLCAYDLEFKDSYGFTHDWCTAIPALELEYKTSIHSSTVKRPAMLEKIWNPRLPYDNLKKDIVVYIQQKAVFK</sequence>
<protein>
    <recommendedName>
        <fullName evidence="2">Integrase catalytic domain-containing protein</fullName>
    </recommendedName>
</protein>